<dbReference type="AlphaFoldDB" id="A0AAD4I4A2"/>
<feature type="compositionally biased region" description="Low complexity" evidence="1">
    <location>
        <begin position="811"/>
        <end position="826"/>
    </location>
</feature>
<dbReference type="SUPFAM" id="SSF50729">
    <property type="entry name" value="PH domain-like"/>
    <property type="match status" value="1"/>
</dbReference>
<dbReference type="Proteomes" id="UP001197093">
    <property type="component" value="Unassembled WGS sequence"/>
</dbReference>
<proteinExistence type="predicted"/>
<organism evidence="3 4">
    <name type="scientific">Staphylotrichum longicolle</name>
    <dbReference type="NCBI Taxonomy" id="669026"/>
    <lineage>
        <taxon>Eukaryota</taxon>
        <taxon>Fungi</taxon>
        <taxon>Dikarya</taxon>
        <taxon>Ascomycota</taxon>
        <taxon>Pezizomycotina</taxon>
        <taxon>Sordariomycetes</taxon>
        <taxon>Sordariomycetidae</taxon>
        <taxon>Sordariales</taxon>
        <taxon>Chaetomiaceae</taxon>
        <taxon>Staphylotrichum</taxon>
    </lineage>
</organism>
<dbReference type="InterPro" id="IPR000219">
    <property type="entry name" value="DH_dom"/>
</dbReference>
<evidence type="ECO:0000259" key="2">
    <source>
        <dbReference type="PROSITE" id="PS50010"/>
    </source>
</evidence>
<dbReference type="PROSITE" id="PS50010">
    <property type="entry name" value="DH_2"/>
    <property type="match status" value="1"/>
</dbReference>
<feature type="region of interest" description="Disordered" evidence="1">
    <location>
        <begin position="172"/>
        <end position="206"/>
    </location>
</feature>
<evidence type="ECO:0000313" key="3">
    <source>
        <dbReference type="EMBL" id="KAG7293055.1"/>
    </source>
</evidence>
<dbReference type="PANTHER" id="PTHR45818">
    <property type="entry name" value="PROTEIN VAV"/>
    <property type="match status" value="1"/>
</dbReference>
<dbReference type="GO" id="GO:0005085">
    <property type="term" value="F:guanyl-nucleotide exchange factor activity"/>
    <property type="evidence" value="ECO:0007669"/>
    <property type="project" value="InterPro"/>
</dbReference>
<dbReference type="InterPro" id="IPR035899">
    <property type="entry name" value="DBL_dom_sf"/>
</dbReference>
<feature type="region of interest" description="Disordered" evidence="1">
    <location>
        <begin position="809"/>
        <end position="849"/>
    </location>
</feature>
<name>A0AAD4I4A2_9PEZI</name>
<protein>
    <recommendedName>
        <fullName evidence="2">DH domain-containing protein</fullName>
    </recommendedName>
</protein>
<evidence type="ECO:0000313" key="4">
    <source>
        <dbReference type="Proteomes" id="UP001197093"/>
    </source>
</evidence>
<gene>
    <name evidence="3" type="ORF">NEMBOFW57_003101</name>
</gene>
<sequence>MHPVGVDPRPPCSNVSSSTSANGSGQSGGADAEGNPVGGGENGDIHTVDNGSLWEEALVANLEPREDSERTGYPYWGDSQVANQDHCRPASRSTRPFQKWMRTLHKRALRRQGIVGCDGDAPAWLGGIDDGDSEAGRYAHRRYSSSDSSLAFVTGIKSASISMAGVSLLTRSRKTTIPSSRGPRTDRSSRASLSGPRHSEDSCCPERQVPVDPAVVQRAMQRRHILEELISTEESYIGDVRFLMNVYITILASLPTSPAGLRTSVNRNLNDIVELHDELLGELHRAVPDSEYTQPDVPIQRTHSNPPGRDYRHWRSLDVVPEGRDGGSWLRDVPGMVAEPQTAAEVAKIFLKRMNRFFIYEEYGAKYEMMIKDVAAAHRTMPGWSLCQKGLEVLASSLDPADNHDDHSRKALTIGDLLVKVELCPQEIESPIQRVCKYPLLFSELLKYTPVIDCPHSHMEIENTLIRICEATAEINRATNDSRTKSVLEKTWILQDRLAFPDQHLDAASKNRIRAFGHLRVCGALHVCWQTKEGASGQYMVALLYREWLCLATASRADQIYTIQACIALANINVEDVDNGRGLQCHTARHSWKIVFLSDNQLYELILTACSPKEELEWCSRLKNSQDAASPDIHDQMQSDIFRTMARKISIHRATTIGPKSPLYQVILKNTSAAHERSTSSQSINRSQSLLTTTTRTPVLAPARAERARLEALLSDVWTRDVLPFPGITARSRSEHLVRASASSMMRKLSAVNITGGFTRRSQSLANLQQKEAKPAAAPYEVTRRASDGTFTMTAAAAAALAAQCRDEDTPISAYPSPSPALSAIADHPPSTLPLHAADSAADPNLESYPDLDLEAYPEAETEADGLEMASPRSHHRRRRPTSAPESTKSGRVPSLSSSVTRSRSSGANSSASPRGSFQVEGLGEMTAAAAAVLGDGGVELDVEGVGIGVRGKEMGVGLAGTEQGQERSGVRGGGRLSGKLGKVVGGKRRDVLVEGIRSWFR</sequence>
<feature type="compositionally biased region" description="Low complexity" evidence="1">
    <location>
        <begin position="13"/>
        <end position="24"/>
    </location>
</feature>
<reference evidence="3" key="1">
    <citation type="submission" date="2023-02" db="EMBL/GenBank/DDBJ databases">
        <authorList>
            <person name="Palmer J.M."/>
        </authorList>
    </citation>
    <scope>NUCLEOTIDE SEQUENCE</scope>
    <source>
        <strain evidence="3">FW57</strain>
    </source>
</reference>
<dbReference type="PANTHER" id="PTHR45818:SF3">
    <property type="entry name" value="PROTEIN VAV"/>
    <property type="match status" value="1"/>
</dbReference>
<dbReference type="SUPFAM" id="SSF48065">
    <property type="entry name" value="DBL homology domain (DH-domain)"/>
    <property type="match status" value="1"/>
</dbReference>
<keyword evidence="4" id="KW-1185">Reference proteome</keyword>
<accession>A0AAD4I4A2</accession>
<feature type="region of interest" description="Disordered" evidence="1">
    <location>
        <begin position="863"/>
        <end position="918"/>
    </location>
</feature>
<dbReference type="Gene3D" id="1.20.900.10">
    <property type="entry name" value="Dbl homology (DH) domain"/>
    <property type="match status" value="1"/>
</dbReference>
<dbReference type="EMBL" id="JAHCVI010000001">
    <property type="protein sequence ID" value="KAG7293055.1"/>
    <property type="molecule type" value="Genomic_DNA"/>
</dbReference>
<dbReference type="SMART" id="SM00325">
    <property type="entry name" value="RhoGEF"/>
    <property type="match status" value="1"/>
</dbReference>
<feature type="compositionally biased region" description="Low complexity" evidence="1">
    <location>
        <begin position="892"/>
        <end position="917"/>
    </location>
</feature>
<comment type="caution">
    <text evidence="3">The sequence shown here is derived from an EMBL/GenBank/DDBJ whole genome shotgun (WGS) entry which is preliminary data.</text>
</comment>
<feature type="domain" description="DH" evidence="2">
    <location>
        <begin position="221"/>
        <end position="478"/>
    </location>
</feature>
<dbReference type="Pfam" id="PF00621">
    <property type="entry name" value="RhoGEF"/>
    <property type="match status" value="1"/>
</dbReference>
<feature type="region of interest" description="Disordered" evidence="1">
    <location>
        <begin position="1"/>
        <end position="49"/>
    </location>
</feature>
<evidence type="ECO:0000256" key="1">
    <source>
        <dbReference type="SAM" id="MobiDB-lite"/>
    </source>
</evidence>
<dbReference type="GO" id="GO:0005737">
    <property type="term" value="C:cytoplasm"/>
    <property type="evidence" value="ECO:0007669"/>
    <property type="project" value="TreeGrafter"/>
</dbReference>